<sequence>MSTKAASKPTIPRTCASHLLEILSTYVHGVLASREDVQTTKLPPISSDKKFTVFLDMDRTIIHSILSSPSNPPPKKKYSILDPKGLISHRLYRDSCKSFQRKLVKDLSGLGRDLNNVVIVDDDPKCYSD</sequence>
<comment type="subunit">
    <text evidence="1">Component of the TIM23 complex.</text>
</comment>
<keyword evidence="1" id="KW-0496">Mitochondrion</keyword>
<dbReference type="PROSITE" id="PS50969">
    <property type="entry name" value="FCP1"/>
    <property type="match status" value="1"/>
</dbReference>
<comment type="caution">
    <text evidence="3">The sequence shown here is derived from an EMBL/GenBank/DDBJ whole genome shotgun (WGS) entry which is preliminary data.</text>
</comment>
<dbReference type="InterPro" id="IPR050365">
    <property type="entry name" value="TIM50"/>
</dbReference>
<keyword evidence="1" id="KW-0813">Transport</keyword>
<dbReference type="PANTHER" id="PTHR12210">
    <property type="entry name" value="DULLARD PROTEIN PHOSPHATASE"/>
    <property type="match status" value="1"/>
</dbReference>
<evidence type="ECO:0000256" key="1">
    <source>
        <dbReference type="RuleBase" id="RU365079"/>
    </source>
</evidence>
<protein>
    <recommendedName>
        <fullName evidence="1">Mitochondrial import inner membrane translocase subunit TIM50</fullName>
    </recommendedName>
</protein>
<name>A0ABQ5DUB0_9ASTR</name>
<keyword evidence="1" id="KW-0653">Protein transport</keyword>
<proteinExistence type="inferred from homology"/>
<reference evidence="3" key="2">
    <citation type="submission" date="2022-01" db="EMBL/GenBank/DDBJ databases">
        <authorList>
            <person name="Yamashiro T."/>
            <person name="Shiraishi A."/>
            <person name="Satake H."/>
            <person name="Nakayama K."/>
        </authorList>
    </citation>
    <scope>NUCLEOTIDE SEQUENCE</scope>
</reference>
<evidence type="ECO:0000313" key="3">
    <source>
        <dbReference type="EMBL" id="GJT42776.1"/>
    </source>
</evidence>
<dbReference type="InterPro" id="IPR036412">
    <property type="entry name" value="HAD-like_sf"/>
</dbReference>
<organism evidence="3 4">
    <name type="scientific">Tanacetum coccineum</name>
    <dbReference type="NCBI Taxonomy" id="301880"/>
    <lineage>
        <taxon>Eukaryota</taxon>
        <taxon>Viridiplantae</taxon>
        <taxon>Streptophyta</taxon>
        <taxon>Embryophyta</taxon>
        <taxon>Tracheophyta</taxon>
        <taxon>Spermatophyta</taxon>
        <taxon>Magnoliopsida</taxon>
        <taxon>eudicotyledons</taxon>
        <taxon>Gunneridae</taxon>
        <taxon>Pentapetalae</taxon>
        <taxon>asterids</taxon>
        <taxon>campanulids</taxon>
        <taxon>Asterales</taxon>
        <taxon>Asteraceae</taxon>
        <taxon>Asteroideae</taxon>
        <taxon>Anthemideae</taxon>
        <taxon>Anthemidinae</taxon>
        <taxon>Tanacetum</taxon>
    </lineage>
</organism>
<dbReference type="EMBL" id="BQNB010015673">
    <property type="protein sequence ID" value="GJT42776.1"/>
    <property type="molecule type" value="Genomic_DNA"/>
</dbReference>
<comment type="similarity">
    <text evidence="1">Belongs to the TIM50 family.</text>
</comment>
<comment type="function">
    <text evidence="1">Essential component of the TIM23 complex, a complex that mediates the translocation of transit peptide-containing proteins across the mitochondrial inner membrane.</text>
</comment>
<keyword evidence="1" id="KW-0809">Transit peptide</keyword>
<feature type="domain" description="FCP1 homology" evidence="2">
    <location>
        <begin position="11"/>
        <end position="129"/>
    </location>
</feature>
<keyword evidence="4" id="KW-1185">Reference proteome</keyword>
<dbReference type="SUPFAM" id="SSF56784">
    <property type="entry name" value="HAD-like"/>
    <property type="match status" value="1"/>
</dbReference>
<accession>A0ABQ5DUB0</accession>
<dbReference type="SMART" id="SM00577">
    <property type="entry name" value="CPDc"/>
    <property type="match status" value="1"/>
</dbReference>
<dbReference type="InterPro" id="IPR023214">
    <property type="entry name" value="HAD_sf"/>
</dbReference>
<keyword evidence="1" id="KW-0811">Translocation</keyword>
<dbReference type="Gene3D" id="3.40.50.1000">
    <property type="entry name" value="HAD superfamily/HAD-like"/>
    <property type="match status" value="1"/>
</dbReference>
<comment type="subcellular location">
    <subcellularLocation>
        <location evidence="1">Mitochondrion inner membrane</location>
        <topology evidence="1">Single-pass membrane protein</topology>
    </subcellularLocation>
</comment>
<dbReference type="Proteomes" id="UP001151760">
    <property type="component" value="Unassembled WGS sequence"/>
</dbReference>
<gene>
    <name evidence="3" type="ORF">Tco_0951491</name>
</gene>
<dbReference type="InterPro" id="IPR004274">
    <property type="entry name" value="FCP1_dom"/>
</dbReference>
<evidence type="ECO:0000259" key="2">
    <source>
        <dbReference type="PROSITE" id="PS50969"/>
    </source>
</evidence>
<dbReference type="Pfam" id="PF03031">
    <property type="entry name" value="NIF"/>
    <property type="match status" value="1"/>
</dbReference>
<evidence type="ECO:0000313" key="4">
    <source>
        <dbReference type="Proteomes" id="UP001151760"/>
    </source>
</evidence>
<reference evidence="3" key="1">
    <citation type="journal article" date="2022" name="Int. J. Mol. Sci.">
        <title>Draft Genome of Tanacetum Coccineum: Genomic Comparison of Closely Related Tanacetum-Family Plants.</title>
        <authorList>
            <person name="Yamashiro T."/>
            <person name="Shiraishi A."/>
            <person name="Nakayama K."/>
            <person name="Satake H."/>
        </authorList>
    </citation>
    <scope>NUCLEOTIDE SEQUENCE</scope>
</reference>